<evidence type="ECO:0000313" key="2">
    <source>
        <dbReference type="EMBL" id="VZH85352.1"/>
    </source>
</evidence>
<dbReference type="KEGG" id="crf:FRC0190_01316"/>
<gene>
    <name evidence="2" type="ORF">FRC0190_01316</name>
</gene>
<dbReference type="Pfam" id="PF06114">
    <property type="entry name" value="Peptidase_M78"/>
    <property type="match status" value="1"/>
</dbReference>
<evidence type="ECO:0000313" key="3">
    <source>
        <dbReference type="Proteomes" id="UP000423525"/>
    </source>
</evidence>
<dbReference type="Proteomes" id="UP000423525">
    <property type="component" value="Chromosome"/>
</dbReference>
<sequence length="125" mass="14386">MNLDELSQHLGVRILETKDLPKGTDGMYIHHSRLILIRHGLDRWNYNSVLAHELGHAWHGDDIHGDPRLERRADQFAAQILITPTEYRLAENLHEAHASGIAYELGVTPHLVEVWQNMYERIAVP</sequence>
<protein>
    <submittedName>
        <fullName evidence="2">ImmA/IrrE family metallo-endopeptidase</fullName>
    </submittedName>
</protein>
<evidence type="ECO:0000259" key="1">
    <source>
        <dbReference type="Pfam" id="PF06114"/>
    </source>
</evidence>
<name>A0A6I8MHJ4_9CORY</name>
<organism evidence="2 3">
    <name type="scientific">Corynebacterium rouxii</name>
    <dbReference type="NCBI Taxonomy" id="2719119"/>
    <lineage>
        <taxon>Bacteria</taxon>
        <taxon>Bacillati</taxon>
        <taxon>Actinomycetota</taxon>
        <taxon>Actinomycetes</taxon>
        <taxon>Mycobacteriales</taxon>
        <taxon>Corynebacteriaceae</taxon>
        <taxon>Corynebacterium</taxon>
    </lineage>
</organism>
<dbReference type="InterPro" id="IPR010359">
    <property type="entry name" value="IrrE_HExxH"/>
</dbReference>
<feature type="domain" description="IrrE N-terminal-like" evidence="1">
    <location>
        <begin position="8"/>
        <end position="110"/>
    </location>
</feature>
<reference evidence="2 3" key="1">
    <citation type="submission" date="2019-11" db="EMBL/GenBank/DDBJ databases">
        <authorList>
            <person name="Brisse S."/>
        </authorList>
    </citation>
    <scope>NUCLEOTIDE SEQUENCE [LARGE SCALE GENOMIC DNA]</scope>
    <source>
        <strain evidence="2">FRC0190</strain>
    </source>
</reference>
<dbReference type="Gene3D" id="1.10.10.2910">
    <property type="match status" value="1"/>
</dbReference>
<dbReference type="RefSeq" id="WP_155872940.1">
    <property type="nucleotide sequence ID" value="NZ_CP168248.1"/>
</dbReference>
<accession>A0A6I8MHJ4</accession>
<dbReference type="AlphaFoldDB" id="A0A6I8MHJ4"/>
<proteinExistence type="predicted"/>
<dbReference type="EMBL" id="LR738855">
    <property type="protein sequence ID" value="VZH85352.1"/>
    <property type="molecule type" value="Genomic_DNA"/>
</dbReference>